<accession>A0A8K0J040</accession>
<dbReference type="InterPro" id="IPR000246">
    <property type="entry name" value="Peptidase_T2"/>
</dbReference>
<dbReference type="GO" id="GO:0008233">
    <property type="term" value="F:peptidase activity"/>
    <property type="evidence" value="ECO:0007669"/>
    <property type="project" value="UniProtKB-KW"/>
</dbReference>
<evidence type="ECO:0000256" key="6">
    <source>
        <dbReference type="PIRSR" id="PIRSR600246-2"/>
    </source>
</evidence>
<dbReference type="AlphaFoldDB" id="A0A8K0J040"/>
<dbReference type="Pfam" id="PF01112">
    <property type="entry name" value="Asparaginase_2"/>
    <property type="match status" value="1"/>
</dbReference>
<evidence type="ECO:0000256" key="3">
    <source>
        <dbReference type="ARBA" id="ARBA00022801"/>
    </source>
</evidence>
<comment type="similarity">
    <text evidence="1">Belongs to the Ntn-hydrolase family.</text>
</comment>
<dbReference type="EMBL" id="SRPY01001315">
    <property type="protein sequence ID" value="KAG5913483.1"/>
    <property type="molecule type" value="Genomic_DNA"/>
</dbReference>
<evidence type="ECO:0000256" key="2">
    <source>
        <dbReference type="ARBA" id="ARBA00022670"/>
    </source>
</evidence>
<protein>
    <submittedName>
        <fullName evidence="9">Uncharacterized protein</fullName>
    </submittedName>
</protein>
<dbReference type="InterPro" id="IPR029055">
    <property type="entry name" value="Ntn_hydrolases_N"/>
</dbReference>
<evidence type="ECO:0000256" key="8">
    <source>
        <dbReference type="SAM" id="MobiDB-lite"/>
    </source>
</evidence>
<feature type="binding site" evidence="6">
    <location>
        <begin position="160"/>
        <end position="163"/>
    </location>
    <ligand>
        <name>substrate</name>
    </ligand>
</feature>
<feature type="region of interest" description="Disordered" evidence="8">
    <location>
        <begin position="273"/>
        <end position="296"/>
    </location>
</feature>
<dbReference type="FunFam" id="3.60.20.30:FF:000003">
    <property type="entry name" value="N(4)-(Beta-N-acetylglucosaminyl)-L-asparaginase isoform X1"/>
    <property type="match status" value="1"/>
</dbReference>
<keyword evidence="2" id="KW-0645">Protease</keyword>
<dbReference type="Gene3D" id="3.60.20.30">
    <property type="entry name" value="(Glycosyl)asparaginase"/>
    <property type="match status" value="1"/>
</dbReference>
<dbReference type="CDD" id="cd04513">
    <property type="entry name" value="Glycosylasparaginase"/>
    <property type="match status" value="1"/>
</dbReference>
<dbReference type="PANTHER" id="PTHR10188">
    <property type="entry name" value="L-ASPARAGINASE"/>
    <property type="match status" value="1"/>
</dbReference>
<evidence type="ECO:0000256" key="1">
    <source>
        <dbReference type="ARBA" id="ARBA00010872"/>
    </source>
</evidence>
<sequence length="296" mass="31363">MDGHSLDVGAVGALRRVKHAISVARRVLEHTEHSLLVGDQATRFALESGFAAENLSTAASAASCLSWRRKGCQPNARRAGAVAPDPRRFCGPYHHLHHHQHQHPPPPRPDPRVVAEDNARTGISTTHHAHDTISLVALDATGHMAAGTTTNGLGHKIPGRVGDAPIPGSGAYVDSLVGGCGATGDGDILMRFLPCYQAVESMRRGMPPRRAAEDALARILARYPRVRAGLVVLNKRGEHAAAATNWSFSYSFRRADMDETQVVAVHPMGAGGVADDPDDAAADAASVPAPAPWMEL</sequence>
<dbReference type="OrthoDB" id="2262349at2759"/>
<keyword evidence="10" id="KW-1185">Reference proteome</keyword>
<feature type="site" description="Cleavage; by autolysis" evidence="7">
    <location>
        <begin position="131"/>
        <end position="132"/>
    </location>
</feature>
<organism evidence="9 10">
    <name type="scientific">Claviceps africana</name>
    <dbReference type="NCBI Taxonomy" id="83212"/>
    <lineage>
        <taxon>Eukaryota</taxon>
        <taxon>Fungi</taxon>
        <taxon>Dikarya</taxon>
        <taxon>Ascomycota</taxon>
        <taxon>Pezizomycotina</taxon>
        <taxon>Sordariomycetes</taxon>
        <taxon>Hypocreomycetidae</taxon>
        <taxon>Hypocreales</taxon>
        <taxon>Clavicipitaceae</taxon>
        <taxon>Claviceps</taxon>
    </lineage>
</organism>
<reference evidence="9" key="1">
    <citation type="journal article" date="2020" name="bioRxiv">
        <title>Whole genome comparisons of ergot fungi reveals the divergence and evolution of species within the genus Claviceps are the result of varying mechanisms driving genome evolution and host range expansion.</title>
        <authorList>
            <person name="Wyka S.A."/>
            <person name="Mondo S.J."/>
            <person name="Liu M."/>
            <person name="Dettman J."/>
            <person name="Nalam V."/>
            <person name="Broders K.D."/>
        </authorList>
    </citation>
    <scope>NUCLEOTIDE SEQUENCE</scope>
    <source>
        <strain evidence="9">CCC 489</strain>
    </source>
</reference>
<name>A0A8K0J040_9HYPO</name>
<evidence type="ECO:0000313" key="10">
    <source>
        <dbReference type="Proteomes" id="UP000811619"/>
    </source>
</evidence>
<evidence type="ECO:0000256" key="5">
    <source>
        <dbReference type="PIRSR" id="PIRSR600246-1"/>
    </source>
</evidence>
<feature type="binding site" evidence="6">
    <location>
        <begin position="183"/>
        <end position="186"/>
    </location>
    <ligand>
        <name>substrate</name>
    </ligand>
</feature>
<dbReference type="SUPFAM" id="SSF56235">
    <property type="entry name" value="N-terminal nucleophile aminohydrolases (Ntn hydrolases)"/>
    <property type="match status" value="1"/>
</dbReference>
<feature type="active site" description="Nucleophile" evidence="5">
    <location>
        <position position="132"/>
    </location>
</feature>
<dbReference type="Proteomes" id="UP000811619">
    <property type="component" value="Unassembled WGS sequence"/>
</dbReference>
<keyword evidence="3" id="KW-0378">Hydrolase</keyword>
<dbReference type="PANTHER" id="PTHR10188:SF6">
    <property type="entry name" value="N(4)-(BETA-N-ACETYLGLUCOSAMINYL)-L-ASPARAGINASE"/>
    <property type="match status" value="1"/>
</dbReference>
<evidence type="ECO:0000256" key="4">
    <source>
        <dbReference type="ARBA" id="ARBA00022813"/>
    </source>
</evidence>
<dbReference type="GO" id="GO:0005737">
    <property type="term" value="C:cytoplasm"/>
    <property type="evidence" value="ECO:0007669"/>
    <property type="project" value="TreeGrafter"/>
</dbReference>
<dbReference type="GO" id="GO:0006508">
    <property type="term" value="P:proteolysis"/>
    <property type="evidence" value="ECO:0007669"/>
    <property type="project" value="UniProtKB-KW"/>
</dbReference>
<comment type="caution">
    <text evidence="9">The sequence shown here is derived from an EMBL/GenBank/DDBJ whole genome shotgun (WGS) entry which is preliminary data.</text>
</comment>
<keyword evidence="4" id="KW-0068">Autocatalytic cleavage</keyword>
<dbReference type="GO" id="GO:0003948">
    <property type="term" value="F:N4-(beta-N-acetylglucosaminyl)-L-asparaginase activity"/>
    <property type="evidence" value="ECO:0007669"/>
    <property type="project" value="UniProtKB-ARBA"/>
</dbReference>
<proteinExistence type="inferred from homology"/>
<gene>
    <name evidence="9" type="ORF">E4U42_001119</name>
</gene>
<evidence type="ECO:0000313" key="9">
    <source>
        <dbReference type="EMBL" id="KAG5913483.1"/>
    </source>
</evidence>
<feature type="region of interest" description="Disordered" evidence="8">
    <location>
        <begin position="90"/>
        <end position="109"/>
    </location>
</feature>
<evidence type="ECO:0000256" key="7">
    <source>
        <dbReference type="PIRSR" id="PIRSR600246-3"/>
    </source>
</evidence>